<proteinExistence type="predicted"/>
<organism evidence="1">
    <name type="scientific">Roseihalotalea indica</name>
    <dbReference type="NCBI Taxonomy" id="2867963"/>
    <lineage>
        <taxon>Bacteria</taxon>
        <taxon>Pseudomonadati</taxon>
        <taxon>Bacteroidota</taxon>
        <taxon>Cytophagia</taxon>
        <taxon>Cytophagales</taxon>
        <taxon>Catalimonadaceae</taxon>
        <taxon>Roseihalotalea</taxon>
    </lineage>
</organism>
<reference evidence="1" key="2">
    <citation type="journal article" date="2024" name="Antonie Van Leeuwenhoek">
        <title>Roseihalotalea indica gen. nov., sp. nov., a halophilic Bacteroidetes from mesopelagic Southwest Indian Ocean with higher carbohydrate metabolic potential.</title>
        <authorList>
            <person name="Chen B."/>
            <person name="Zhang M."/>
            <person name="Lin D."/>
            <person name="Ye J."/>
            <person name="Tang K."/>
        </authorList>
    </citation>
    <scope>NUCLEOTIDE SEQUENCE</scope>
    <source>
        <strain evidence="1">TK19036</strain>
    </source>
</reference>
<name>A0AA49JCW3_9BACT</name>
<reference evidence="1" key="1">
    <citation type="journal article" date="2023" name="Comput. Struct. Biotechnol. J.">
        <title>Discovery of a novel marine Bacteroidetes with a rich repertoire of carbohydrate-active enzymes.</title>
        <authorList>
            <person name="Chen B."/>
            <person name="Liu G."/>
            <person name="Chen Q."/>
            <person name="Wang H."/>
            <person name="Liu L."/>
            <person name="Tang K."/>
        </authorList>
    </citation>
    <scope>NUCLEOTIDE SEQUENCE</scope>
    <source>
        <strain evidence="1">TK19036</strain>
    </source>
</reference>
<accession>A0AA49JCW3</accession>
<dbReference type="EMBL" id="CP120682">
    <property type="protein sequence ID" value="WKN35171.1"/>
    <property type="molecule type" value="Genomic_DNA"/>
</dbReference>
<sequence>MAQLLYPRDATRKHLSATRRHMRLCRQFTGTQFLIDQIQLPYNTLKDKQAATAKKEEQQQDRYDDLLIADNQLDDVVRTTFRRCEEHDRANPADATLRRIFPEGKFGHIVNMNKQEEPEMVERLAMRVEDLGAEHALNYLATDLRAQVTASRKAIKAYQDIITQAKTCEAEEEIAQATLRRQYENNYLDARKQLGKKLAERLFPKLTTSVRTETSFNEGDNIVIGNV</sequence>
<gene>
    <name evidence="1" type="ORF">K4G66_22600</name>
</gene>
<evidence type="ECO:0000313" key="1">
    <source>
        <dbReference type="EMBL" id="WKN35171.1"/>
    </source>
</evidence>
<dbReference type="AlphaFoldDB" id="A0AA49JCW3"/>
<protein>
    <submittedName>
        <fullName evidence="1">Uncharacterized protein</fullName>
    </submittedName>
</protein>